<evidence type="ECO:0000313" key="2">
    <source>
        <dbReference type="EMBL" id="TYC53969.1"/>
    </source>
</evidence>
<comment type="caution">
    <text evidence="2">The sequence shown here is derived from an EMBL/GenBank/DDBJ whole genome shotgun (WGS) entry which is preliminary data.</text>
</comment>
<evidence type="ECO:0000256" key="1">
    <source>
        <dbReference type="SAM" id="MobiDB-lite"/>
    </source>
</evidence>
<organism evidence="2 3">
    <name type="scientific">Zoogloea oleivorans</name>
    <dbReference type="NCBI Taxonomy" id="1552750"/>
    <lineage>
        <taxon>Bacteria</taxon>
        <taxon>Pseudomonadati</taxon>
        <taxon>Pseudomonadota</taxon>
        <taxon>Betaproteobacteria</taxon>
        <taxon>Rhodocyclales</taxon>
        <taxon>Zoogloeaceae</taxon>
        <taxon>Zoogloea</taxon>
    </lineage>
</organism>
<dbReference type="Proteomes" id="UP000389128">
    <property type="component" value="Unassembled WGS sequence"/>
</dbReference>
<feature type="compositionally biased region" description="Low complexity" evidence="1">
    <location>
        <begin position="21"/>
        <end position="33"/>
    </location>
</feature>
<dbReference type="AlphaFoldDB" id="A0A6C2CKK3"/>
<dbReference type="InterPro" id="IPR049675">
    <property type="entry name" value="QatB"/>
</dbReference>
<evidence type="ECO:0000313" key="3">
    <source>
        <dbReference type="Proteomes" id="UP000389128"/>
    </source>
</evidence>
<proteinExistence type="predicted"/>
<dbReference type="EMBL" id="SDKK01000024">
    <property type="protein sequence ID" value="TYC53969.1"/>
    <property type="molecule type" value="Genomic_DNA"/>
</dbReference>
<protein>
    <submittedName>
        <fullName evidence="2">Uncharacterized protein</fullName>
    </submittedName>
</protein>
<reference evidence="2 3" key="1">
    <citation type="submission" date="2019-01" db="EMBL/GenBank/DDBJ databases">
        <title>Zoogloea oleivorans genome sequencing and assembly.</title>
        <authorList>
            <person name="Tancsics A."/>
            <person name="Farkas M."/>
            <person name="Kriszt B."/>
            <person name="Maroti G."/>
            <person name="Horvath B."/>
        </authorList>
    </citation>
    <scope>NUCLEOTIDE SEQUENCE [LARGE SCALE GENOMIC DNA]</scope>
    <source>
        <strain evidence="2 3">Buc</strain>
    </source>
</reference>
<dbReference type="NCBIfam" id="NF041924">
    <property type="entry name" value="QatB"/>
    <property type="match status" value="1"/>
</dbReference>
<dbReference type="OrthoDB" id="2024989at2"/>
<accession>A0A6C2CKK3</accession>
<dbReference type="RefSeq" id="WP_148580944.1">
    <property type="nucleotide sequence ID" value="NZ_SDKK01000024.1"/>
</dbReference>
<name>A0A6C2CKK3_9RHOO</name>
<sequence>MGTSTAYGGPGGGTPLVPSWLGSDGDAGGLASPSAPPAGAPTKDPASPATLPPAPPTRLAIPTPADGSRFTAPRSNFTRFAGSGGSDRASLGRAVSGYVSKSSGGARQAAQRMGASRGSGARLLGFLTDVQARGATEALRSLDLEGLAGRPIDEVFMGLADYICPNAGTVDEGIAREAFIETIVDLSTLGVTDLDALSPDQMQTVFELYATHAIEARLCNDIGTKLVTAPTDPLIALRVQSQLRDFIRNGVSDALTAARAETPNLTQDRVHTFVDTIYERAFGILQTLGDAEADQ</sequence>
<gene>
    <name evidence="2" type="ORF">ETQ85_20490</name>
</gene>
<keyword evidence="3" id="KW-1185">Reference proteome</keyword>
<feature type="region of interest" description="Disordered" evidence="1">
    <location>
        <begin position="1"/>
        <end position="90"/>
    </location>
</feature>